<dbReference type="SMART" id="SM00028">
    <property type="entry name" value="TPR"/>
    <property type="match status" value="3"/>
</dbReference>
<dbReference type="SUPFAM" id="SSF48452">
    <property type="entry name" value="TPR-like"/>
    <property type="match status" value="1"/>
</dbReference>
<sequence length="528" mass="61067">LCFNFSCDSLELLDTIAETQITINLFLNNKFQLAEERMVQLADRSMYHALGYNTIIFIKAMMTCDKADLERSMQVSKDTCTVIERFRQKFSISETFLNLGGRLSKALTDAALAFFQDDNFASFIRGALRIRTCYQIYRYCERVMLDDTIWLGRDYRVREQFEAGVRLGLGTFNLMLSTLPSKVLRLLEVVGFSGDKVNHRNARTAQMCSRDELDICFIRCYYTCQLAPDRQLHGSIILFLRARLLLVSGNVDSAIYFFNRSIESQEDYKQFHHVAFWELLCERVKEELVLPLDGVNVEVTGKGRVGEKITSGDESRWSRCVYTYLLCILFAADTSCEEFKRNETVDILAKKIGGLRQRIAGKSIPLEKYCAKKANRFVMKKTLMFAHYEFMYFWNGFDIIAENTVIVQRMLEDLDIIWQARKSKADTDDRANYYFLRAVCLRNLRQPTAAESALQEVLKLESDIVDFTYLPPNAHFEMALLRIADGDREEAEALLAKARNYRGFPLENKLNFRIHSAMENLGTRTPMI</sequence>
<dbReference type="InterPro" id="IPR019734">
    <property type="entry name" value="TPR_rpt"/>
</dbReference>
<reference evidence="1" key="1">
    <citation type="submission" date="2017-02" db="UniProtKB">
        <authorList>
            <consortium name="WormBaseParasite"/>
        </authorList>
    </citation>
    <scope>IDENTIFICATION</scope>
</reference>
<organism evidence="1">
    <name type="scientific">Nippostrongylus brasiliensis</name>
    <name type="common">Rat hookworm</name>
    <dbReference type="NCBI Taxonomy" id="27835"/>
    <lineage>
        <taxon>Eukaryota</taxon>
        <taxon>Metazoa</taxon>
        <taxon>Ecdysozoa</taxon>
        <taxon>Nematoda</taxon>
        <taxon>Chromadorea</taxon>
        <taxon>Rhabditida</taxon>
        <taxon>Rhabditina</taxon>
        <taxon>Rhabditomorpha</taxon>
        <taxon>Strongyloidea</taxon>
        <taxon>Heligmosomidae</taxon>
        <taxon>Nippostrongylus</taxon>
    </lineage>
</organism>
<dbReference type="AlphaFoldDB" id="A0A0N4Y712"/>
<accession>A0A0N4Y712</accession>
<evidence type="ECO:0000313" key="1">
    <source>
        <dbReference type="WBParaSite" id="NBR_0001191701-mRNA-1"/>
    </source>
</evidence>
<dbReference type="Gene3D" id="1.25.40.10">
    <property type="entry name" value="Tetratricopeptide repeat domain"/>
    <property type="match status" value="1"/>
</dbReference>
<protein>
    <submittedName>
        <fullName evidence="1">Tetratricopeptide repeat protein 39B</fullName>
    </submittedName>
</protein>
<proteinExistence type="predicted"/>
<dbReference type="Pfam" id="PF10300">
    <property type="entry name" value="Iml2-TPR_39"/>
    <property type="match status" value="3"/>
</dbReference>
<dbReference type="InterPro" id="IPR011990">
    <property type="entry name" value="TPR-like_helical_dom_sf"/>
</dbReference>
<dbReference type="InterPro" id="IPR019412">
    <property type="entry name" value="IML2/TPR_39"/>
</dbReference>
<dbReference type="OMA" id="ELMWAHC"/>
<dbReference type="WBParaSite" id="NBR_0001191701-mRNA-1">
    <property type="protein sequence ID" value="NBR_0001191701-mRNA-1"/>
    <property type="gene ID" value="NBR_0001191701"/>
</dbReference>
<name>A0A0N4Y712_NIPBR</name>
<dbReference type="PANTHER" id="PTHR31859:SF9">
    <property type="entry name" value="TETRATRICOPEPTIDE REPEAT PROTEIN 39B"/>
    <property type="match status" value="1"/>
</dbReference>
<dbReference type="PANTHER" id="PTHR31859">
    <property type="entry name" value="TETRATRICOPEPTIDE REPEAT PROTEIN 39 FAMILY MEMBER"/>
    <property type="match status" value="1"/>
</dbReference>